<accession>A0ABS7TMU2</accession>
<reference evidence="1" key="1">
    <citation type="submission" date="2021-08" db="EMBL/GenBank/DDBJ databases">
        <authorList>
            <person name="Stevens D.C."/>
        </authorList>
    </citation>
    <scope>NUCLEOTIDE SEQUENCE</scope>
    <source>
        <strain evidence="1">DSM 53165</strain>
    </source>
</reference>
<evidence type="ECO:0000313" key="1">
    <source>
        <dbReference type="EMBL" id="MBZ5709552.1"/>
    </source>
</evidence>
<sequence>MAGDTTVHTDFAVAFIDGLTFVDNDGVRLTTRVVTLGDLRIESGAVALGDAFTGLAAARPEGASIPKGSYPVELSLVRFPLADGQVDVRVAAARVRFSDEPAVAWAKTLGAGVDSGTCGFTDGDVDAWAPADEAASDELQNALERAVLGPSALGVRHVLGGRVVFAFSSGDGDGVYGGWWGLDAAGRPVALCLDFGLLLSPVTTDVALPWPLRRGRIDHAALQAAKLGARVRWFAPKKLVLRQGGDRSAYARWKHDDGTWSSPPARFVGSAYAPPCLEIDWASRPAGAVPVIRIVEREAPLTPIEVPPASPSPAR</sequence>
<dbReference type="InterPro" id="IPR025335">
    <property type="entry name" value="DUF4241"/>
</dbReference>
<dbReference type="RefSeq" id="WP_224191330.1">
    <property type="nucleotide sequence ID" value="NZ_JAIRAU010000007.1"/>
</dbReference>
<evidence type="ECO:0000313" key="2">
    <source>
        <dbReference type="Proteomes" id="UP001139031"/>
    </source>
</evidence>
<dbReference type="EMBL" id="JAIRAU010000007">
    <property type="protein sequence ID" value="MBZ5709552.1"/>
    <property type="molecule type" value="Genomic_DNA"/>
</dbReference>
<dbReference type="Pfam" id="PF14025">
    <property type="entry name" value="DUF4241"/>
    <property type="match status" value="1"/>
</dbReference>
<keyword evidence="2" id="KW-1185">Reference proteome</keyword>
<gene>
    <name evidence="1" type="ORF">K7C98_09795</name>
</gene>
<dbReference type="Proteomes" id="UP001139031">
    <property type="component" value="Unassembled WGS sequence"/>
</dbReference>
<comment type="caution">
    <text evidence="1">The sequence shown here is derived from an EMBL/GenBank/DDBJ whole genome shotgun (WGS) entry which is preliminary data.</text>
</comment>
<organism evidence="1 2">
    <name type="scientific">Nannocystis pusilla</name>
    <dbReference type="NCBI Taxonomy" id="889268"/>
    <lineage>
        <taxon>Bacteria</taxon>
        <taxon>Pseudomonadati</taxon>
        <taxon>Myxococcota</taxon>
        <taxon>Polyangia</taxon>
        <taxon>Nannocystales</taxon>
        <taxon>Nannocystaceae</taxon>
        <taxon>Nannocystis</taxon>
    </lineage>
</organism>
<proteinExistence type="predicted"/>
<protein>
    <submittedName>
        <fullName evidence="1">DUF4241 domain-containing protein</fullName>
    </submittedName>
</protein>
<name>A0ABS7TMU2_9BACT</name>